<comment type="caution">
    <text evidence="1">The sequence shown here is derived from an EMBL/GenBank/DDBJ whole genome shotgun (WGS) entry which is preliminary data.</text>
</comment>
<dbReference type="AlphaFoldDB" id="A0A8J5JH02"/>
<name>A0A8J5JH02_9STRA</name>
<gene>
    <name evidence="1" type="ORF">JG688_00001080</name>
</gene>
<dbReference type="EMBL" id="JAENGY010000023">
    <property type="protein sequence ID" value="KAG6976746.1"/>
    <property type="molecule type" value="Genomic_DNA"/>
</dbReference>
<accession>A0A8J5JH02</accession>
<evidence type="ECO:0000313" key="1">
    <source>
        <dbReference type="EMBL" id="KAG6976746.1"/>
    </source>
</evidence>
<organism evidence="1 2">
    <name type="scientific">Phytophthora aleatoria</name>
    <dbReference type="NCBI Taxonomy" id="2496075"/>
    <lineage>
        <taxon>Eukaryota</taxon>
        <taxon>Sar</taxon>
        <taxon>Stramenopiles</taxon>
        <taxon>Oomycota</taxon>
        <taxon>Peronosporomycetes</taxon>
        <taxon>Peronosporales</taxon>
        <taxon>Peronosporaceae</taxon>
        <taxon>Phytophthora</taxon>
    </lineage>
</organism>
<sequence length="155" mass="18178">MLSAPRTRSIFSNEQVSAFFFIPCSDQHDEPIPEYSRCLCGKVSKQTRRNRFTYLMQHVCSEHPSFQEDMLAATPATTWSVEHYARRTAMNRFGWLEWTPARTRRLVGIRTNPEPISVEKQWRVSRAWWRQPLGPIYAMSSGSYWTDGATRWGTR</sequence>
<proteinExistence type="predicted"/>
<reference evidence="1" key="1">
    <citation type="submission" date="2021-01" db="EMBL/GenBank/DDBJ databases">
        <title>Phytophthora aleatoria, a newly-described species from Pinus radiata is distinct from Phytophthora cactorum isolates based on comparative genomics.</title>
        <authorList>
            <person name="Mcdougal R."/>
            <person name="Panda P."/>
            <person name="Williams N."/>
            <person name="Studholme D.J."/>
        </authorList>
    </citation>
    <scope>NUCLEOTIDE SEQUENCE</scope>
    <source>
        <strain evidence="1">NZFS 4037</strain>
    </source>
</reference>
<evidence type="ECO:0000313" key="2">
    <source>
        <dbReference type="Proteomes" id="UP000709295"/>
    </source>
</evidence>
<protein>
    <submittedName>
        <fullName evidence="1">Uncharacterized protein</fullName>
    </submittedName>
</protein>
<dbReference type="Proteomes" id="UP000709295">
    <property type="component" value="Unassembled WGS sequence"/>
</dbReference>
<keyword evidence="2" id="KW-1185">Reference proteome</keyword>